<comment type="subcellular location">
    <subcellularLocation>
        <location evidence="2">Cell inner membrane</location>
        <topology evidence="2">Multi-pass membrane protein</topology>
    </subcellularLocation>
</comment>
<evidence type="ECO:0000259" key="18">
    <source>
        <dbReference type="PROSITE" id="PS50885"/>
    </source>
</evidence>
<dbReference type="RefSeq" id="WP_320421391.1">
    <property type="nucleotide sequence ID" value="NZ_JAXCLA010000001.1"/>
</dbReference>
<protein>
    <recommendedName>
        <fullName evidence="3">histidine kinase</fullName>
        <ecNumber evidence="3">2.7.13.3</ecNumber>
    </recommendedName>
</protein>
<evidence type="ECO:0000256" key="6">
    <source>
        <dbReference type="ARBA" id="ARBA00022553"/>
    </source>
</evidence>
<dbReference type="SMART" id="SM00304">
    <property type="entry name" value="HAMP"/>
    <property type="match status" value="1"/>
</dbReference>
<evidence type="ECO:0000256" key="1">
    <source>
        <dbReference type="ARBA" id="ARBA00000085"/>
    </source>
</evidence>
<evidence type="ECO:0000256" key="9">
    <source>
        <dbReference type="ARBA" id="ARBA00022741"/>
    </source>
</evidence>
<dbReference type="Gene3D" id="1.10.287.130">
    <property type="match status" value="1"/>
</dbReference>
<name>A0ABU5DB51_9BURK</name>
<accession>A0ABU5DB51</accession>
<dbReference type="SUPFAM" id="SSF55874">
    <property type="entry name" value="ATPase domain of HSP90 chaperone/DNA topoisomerase II/histidine kinase"/>
    <property type="match status" value="1"/>
</dbReference>
<evidence type="ECO:0000256" key="15">
    <source>
        <dbReference type="SAM" id="MobiDB-lite"/>
    </source>
</evidence>
<evidence type="ECO:0000256" key="16">
    <source>
        <dbReference type="SAM" id="Phobius"/>
    </source>
</evidence>
<feature type="transmembrane region" description="Helical" evidence="16">
    <location>
        <begin position="20"/>
        <end position="42"/>
    </location>
</feature>
<dbReference type="SUPFAM" id="SSF47384">
    <property type="entry name" value="Homodimeric domain of signal transducing histidine kinase"/>
    <property type="match status" value="1"/>
</dbReference>
<dbReference type="InterPro" id="IPR003660">
    <property type="entry name" value="HAMP_dom"/>
</dbReference>
<evidence type="ECO:0000256" key="14">
    <source>
        <dbReference type="ARBA" id="ARBA00023136"/>
    </source>
</evidence>
<dbReference type="PRINTS" id="PR00344">
    <property type="entry name" value="BCTRLSENSOR"/>
</dbReference>
<keyword evidence="8 16" id="KW-0812">Transmembrane</keyword>
<dbReference type="InterPro" id="IPR036890">
    <property type="entry name" value="HATPase_C_sf"/>
</dbReference>
<keyword evidence="6" id="KW-0597">Phosphoprotein</keyword>
<dbReference type="InterPro" id="IPR004358">
    <property type="entry name" value="Sig_transdc_His_kin-like_C"/>
</dbReference>
<keyword evidence="11 19" id="KW-0067">ATP-binding</keyword>
<proteinExistence type="predicted"/>
<evidence type="ECO:0000256" key="12">
    <source>
        <dbReference type="ARBA" id="ARBA00022989"/>
    </source>
</evidence>
<evidence type="ECO:0000256" key="10">
    <source>
        <dbReference type="ARBA" id="ARBA00022777"/>
    </source>
</evidence>
<dbReference type="PANTHER" id="PTHR44936">
    <property type="entry name" value="SENSOR PROTEIN CREC"/>
    <property type="match status" value="1"/>
</dbReference>
<dbReference type="SMART" id="SM00387">
    <property type="entry name" value="HATPase_c"/>
    <property type="match status" value="1"/>
</dbReference>
<dbReference type="Pfam" id="PF02518">
    <property type="entry name" value="HATPase_c"/>
    <property type="match status" value="1"/>
</dbReference>
<evidence type="ECO:0000259" key="17">
    <source>
        <dbReference type="PROSITE" id="PS50109"/>
    </source>
</evidence>
<keyword evidence="5" id="KW-0997">Cell inner membrane</keyword>
<keyword evidence="7" id="KW-0808">Transferase</keyword>
<dbReference type="PROSITE" id="PS50109">
    <property type="entry name" value="HIS_KIN"/>
    <property type="match status" value="1"/>
</dbReference>
<keyword evidence="13" id="KW-0902">Two-component regulatory system</keyword>
<dbReference type="EMBL" id="JAXCLA010000001">
    <property type="protein sequence ID" value="MDY0743498.1"/>
    <property type="molecule type" value="Genomic_DNA"/>
</dbReference>
<keyword evidence="14 16" id="KW-0472">Membrane</keyword>
<dbReference type="Proteomes" id="UP001285263">
    <property type="component" value="Unassembled WGS sequence"/>
</dbReference>
<dbReference type="InterPro" id="IPR003594">
    <property type="entry name" value="HATPase_dom"/>
</dbReference>
<evidence type="ECO:0000256" key="13">
    <source>
        <dbReference type="ARBA" id="ARBA00023012"/>
    </source>
</evidence>
<dbReference type="EC" id="2.7.13.3" evidence="3"/>
<evidence type="ECO:0000256" key="11">
    <source>
        <dbReference type="ARBA" id="ARBA00022840"/>
    </source>
</evidence>
<evidence type="ECO:0000256" key="5">
    <source>
        <dbReference type="ARBA" id="ARBA00022519"/>
    </source>
</evidence>
<evidence type="ECO:0000256" key="3">
    <source>
        <dbReference type="ARBA" id="ARBA00012438"/>
    </source>
</evidence>
<organism evidence="19 20">
    <name type="scientific">Roseateles agri</name>
    <dbReference type="NCBI Taxonomy" id="3098619"/>
    <lineage>
        <taxon>Bacteria</taxon>
        <taxon>Pseudomonadati</taxon>
        <taxon>Pseudomonadota</taxon>
        <taxon>Betaproteobacteria</taxon>
        <taxon>Burkholderiales</taxon>
        <taxon>Sphaerotilaceae</taxon>
        <taxon>Roseateles</taxon>
    </lineage>
</organism>
<feature type="region of interest" description="Disordered" evidence="15">
    <location>
        <begin position="66"/>
        <end position="103"/>
    </location>
</feature>
<evidence type="ECO:0000256" key="8">
    <source>
        <dbReference type="ARBA" id="ARBA00022692"/>
    </source>
</evidence>
<dbReference type="SMART" id="SM00388">
    <property type="entry name" value="HisKA"/>
    <property type="match status" value="1"/>
</dbReference>
<keyword evidence="9" id="KW-0547">Nucleotide-binding</keyword>
<dbReference type="CDD" id="cd00082">
    <property type="entry name" value="HisKA"/>
    <property type="match status" value="1"/>
</dbReference>
<dbReference type="GO" id="GO:0005524">
    <property type="term" value="F:ATP binding"/>
    <property type="evidence" value="ECO:0007669"/>
    <property type="project" value="UniProtKB-KW"/>
</dbReference>
<comment type="caution">
    <text evidence="19">The sequence shown here is derived from an EMBL/GenBank/DDBJ whole genome shotgun (WGS) entry which is preliminary data.</text>
</comment>
<keyword evidence="10" id="KW-0418">Kinase</keyword>
<gene>
    <name evidence="19" type="ORF">SNE35_03235</name>
</gene>
<evidence type="ECO:0000256" key="2">
    <source>
        <dbReference type="ARBA" id="ARBA00004429"/>
    </source>
</evidence>
<evidence type="ECO:0000256" key="7">
    <source>
        <dbReference type="ARBA" id="ARBA00022679"/>
    </source>
</evidence>
<keyword evidence="4" id="KW-1003">Cell membrane</keyword>
<dbReference type="InterPro" id="IPR036097">
    <property type="entry name" value="HisK_dim/P_sf"/>
</dbReference>
<sequence>MKRFLKRYLRLDTLAKRLFVLIWGSLIVAQLLAVSVVQLVSIGDERGMFGGRGIPGPMATLPVLPPTPGVPGHGGRMPRGPAPPDANEGEWGHPPDDRPRDMPGRRHEMGLRLLLIDYGVRFLVIGIAAWYGSRWVSQPMRKLVGASQALGDSLAQGGAAPRELDETTGTMEVRETAKVFNTMSRQLREQFRARGLMMAAISHDLRTPLTRMRMRLEMMESPEPELQQKNIADLREMNALIDNALEVFRGADGNPEPMMKIDVAALLQSMTDDLAEQGQPVAYSGEQEMVTLAQPAALRRVFGNLVDNALRYGGRADVNVQRVGSELHITIDDAGPGIPQALMDNVFQPFFRVDASRSKHTGGTGLGLYIARDLAQRQGGTLTLANRHEGREIGGLRATLVLPLR</sequence>
<feature type="compositionally biased region" description="Basic and acidic residues" evidence="15">
    <location>
        <begin position="90"/>
        <end position="103"/>
    </location>
</feature>
<comment type="catalytic activity">
    <reaction evidence="1">
        <text>ATP + protein L-histidine = ADP + protein N-phospho-L-histidine.</text>
        <dbReference type="EC" id="2.7.13.3"/>
    </reaction>
</comment>
<dbReference type="PANTHER" id="PTHR44936:SF5">
    <property type="entry name" value="SENSOR HISTIDINE KINASE ENVZ"/>
    <property type="match status" value="1"/>
</dbReference>
<dbReference type="PROSITE" id="PS50885">
    <property type="entry name" value="HAMP"/>
    <property type="match status" value="1"/>
</dbReference>
<dbReference type="InterPro" id="IPR005467">
    <property type="entry name" value="His_kinase_dom"/>
</dbReference>
<dbReference type="InterPro" id="IPR050980">
    <property type="entry name" value="2C_sensor_his_kinase"/>
</dbReference>
<dbReference type="Pfam" id="PF00512">
    <property type="entry name" value="HisKA"/>
    <property type="match status" value="1"/>
</dbReference>
<reference evidence="19 20" key="1">
    <citation type="submission" date="2023-11" db="EMBL/GenBank/DDBJ databases">
        <title>Paucibacter sp. nov., isolated from fresh soil in Korea.</title>
        <authorList>
            <person name="Le N.T.T."/>
        </authorList>
    </citation>
    <scope>NUCLEOTIDE SEQUENCE [LARGE SCALE GENOMIC DNA]</scope>
    <source>
        <strain evidence="19 20">R3-3</strain>
    </source>
</reference>
<keyword evidence="20" id="KW-1185">Reference proteome</keyword>
<dbReference type="InterPro" id="IPR003661">
    <property type="entry name" value="HisK_dim/P_dom"/>
</dbReference>
<keyword evidence="12 16" id="KW-1133">Transmembrane helix</keyword>
<feature type="domain" description="Histidine kinase" evidence="17">
    <location>
        <begin position="200"/>
        <end position="405"/>
    </location>
</feature>
<evidence type="ECO:0000256" key="4">
    <source>
        <dbReference type="ARBA" id="ARBA00022475"/>
    </source>
</evidence>
<evidence type="ECO:0000313" key="20">
    <source>
        <dbReference type="Proteomes" id="UP001285263"/>
    </source>
</evidence>
<dbReference type="Gene3D" id="3.30.565.10">
    <property type="entry name" value="Histidine kinase-like ATPase, C-terminal domain"/>
    <property type="match status" value="1"/>
</dbReference>
<feature type="domain" description="HAMP" evidence="18">
    <location>
        <begin position="134"/>
        <end position="192"/>
    </location>
</feature>
<evidence type="ECO:0000313" key="19">
    <source>
        <dbReference type="EMBL" id="MDY0743498.1"/>
    </source>
</evidence>